<dbReference type="EMBL" id="GBEZ01006593">
    <property type="protein sequence ID" value="JAC78816.1"/>
    <property type="molecule type" value="Transcribed_RNA"/>
</dbReference>
<accession>A0A061S7Q1</accession>
<proteinExistence type="predicted"/>
<reference evidence="2" key="1">
    <citation type="submission" date="2014-05" db="EMBL/GenBank/DDBJ databases">
        <title>The transcriptome of the halophilic microalga Tetraselmis sp. GSL018 isolated from the Great Salt Lake, Utah.</title>
        <authorList>
            <person name="Jinkerson R.E."/>
            <person name="D'Adamo S."/>
            <person name="Posewitz M.C."/>
        </authorList>
    </citation>
    <scope>NUCLEOTIDE SEQUENCE</scope>
    <source>
        <strain evidence="2">GSL018</strain>
    </source>
</reference>
<sequence>AAAGRAGGNALLNDRLTSAIGCDAHVRKEGVLDAGLPGSGKPIGGRPGALAKGAAPLCGEIAPVGERWPFLQHRWGSEQGGGEDYLMGALLPVPPSLRGLRTPRASSSEAIHLSAQRARSRKRAARVRSVAA</sequence>
<protein>
    <submittedName>
        <fullName evidence="2">Uncharacterized protein</fullName>
    </submittedName>
</protein>
<gene>
    <name evidence="2" type="ORF">TSPGSL018_14243</name>
</gene>
<name>A0A061S7Q1_9CHLO</name>
<organism evidence="2">
    <name type="scientific">Tetraselmis sp. GSL018</name>
    <dbReference type="NCBI Taxonomy" id="582737"/>
    <lineage>
        <taxon>Eukaryota</taxon>
        <taxon>Viridiplantae</taxon>
        <taxon>Chlorophyta</taxon>
        <taxon>core chlorophytes</taxon>
        <taxon>Chlorodendrophyceae</taxon>
        <taxon>Chlorodendrales</taxon>
        <taxon>Chlorodendraceae</taxon>
        <taxon>Tetraselmis</taxon>
    </lineage>
</organism>
<feature type="non-terminal residue" evidence="2">
    <location>
        <position position="132"/>
    </location>
</feature>
<dbReference type="AlphaFoldDB" id="A0A061S7Q1"/>
<evidence type="ECO:0000313" key="2">
    <source>
        <dbReference type="EMBL" id="JAC78816.1"/>
    </source>
</evidence>
<feature type="non-terminal residue" evidence="2">
    <location>
        <position position="1"/>
    </location>
</feature>
<evidence type="ECO:0000256" key="1">
    <source>
        <dbReference type="SAM" id="MobiDB-lite"/>
    </source>
</evidence>
<feature type="region of interest" description="Disordered" evidence="1">
    <location>
        <begin position="97"/>
        <end position="132"/>
    </location>
</feature>